<dbReference type="PANTHER" id="PTHR30246:SF1">
    <property type="entry name" value="2-DEHYDRO-3-DEOXY-6-PHOSPHOGALACTONATE ALDOLASE-RELATED"/>
    <property type="match status" value="1"/>
</dbReference>
<evidence type="ECO:0000256" key="1">
    <source>
        <dbReference type="ARBA" id="ARBA00004761"/>
    </source>
</evidence>
<name>A0A1H6CCP4_9SPHI</name>
<accession>A0A1H6CCP4</accession>
<dbReference type="SUPFAM" id="SSF51569">
    <property type="entry name" value="Aldolase"/>
    <property type="match status" value="1"/>
</dbReference>
<sequence length="217" mass="23833">MNEQLLEKILNNPVIPVFYDDDLQTCIAILKSCYAGGIRVFEFVNRGREAKANFKALLAYKEEHFPDLSLGIGTIMNPEDAERFIDLGTDFLVSPIFNESIAAIAQKNNILWIPGCMTPSEIAAANLAGCTYIKLFPGDTLGPGFLKSIRPVFPNIRFMPTGGVECAADNIKTWFEAGVSSVGLGSKLFSKKDGQYDLAQIEDNCRNLLAWATKKGT</sequence>
<protein>
    <submittedName>
        <fullName evidence="6">2-dehydro-3-deoxyphosphogluconate aldolase / (4S)-4-hydroxy-2-oxoglutarate aldolase</fullName>
    </submittedName>
</protein>
<reference evidence="7" key="1">
    <citation type="submission" date="2016-10" db="EMBL/GenBank/DDBJ databases">
        <authorList>
            <person name="Varghese N."/>
            <person name="Submissions S."/>
        </authorList>
    </citation>
    <scope>NUCLEOTIDE SEQUENCE [LARGE SCALE GENOMIC DNA]</scope>
    <source>
        <strain evidence="7">DSM 22361</strain>
    </source>
</reference>
<dbReference type="AlphaFoldDB" id="A0A1H6CCP4"/>
<dbReference type="PANTHER" id="PTHR30246">
    <property type="entry name" value="2-KETO-3-DEOXY-6-PHOSPHOGLUCONATE ALDOLASE"/>
    <property type="match status" value="1"/>
</dbReference>
<proteinExistence type="inferred from homology"/>
<comment type="pathway">
    <text evidence="1">Carbohydrate acid metabolism.</text>
</comment>
<keyword evidence="5" id="KW-0119">Carbohydrate metabolism</keyword>
<dbReference type="OrthoDB" id="9802667at2"/>
<evidence type="ECO:0000256" key="4">
    <source>
        <dbReference type="ARBA" id="ARBA00023239"/>
    </source>
</evidence>
<dbReference type="InterPro" id="IPR013785">
    <property type="entry name" value="Aldolase_TIM"/>
</dbReference>
<evidence type="ECO:0000256" key="2">
    <source>
        <dbReference type="ARBA" id="ARBA00006906"/>
    </source>
</evidence>
<evidence type="ECO:0000313" key="6">
    <source>
        <dbReference type="EMBL" id="SEG70405.1"/>
    </source>
</evidence>
<evidence type="ECO:0000256" key="5">
    <source>
        <dbReference type="ARBA" id="ARBA00023277"/>
    </source>
</evidence>
<comment type="subunit">
    <text evidence="3">Homotrimer.</text>
</comment>
<keyword evidence="4" id="KW-0456">Lyase</keyword>
<gene>
    <name evidence="6" type="ORF">SAMN05421877_11481</name>
</gene>
<dbReference type="RefSeq" id="WP_103907693.1">
    <property type="nucleotide sequence ID" value="NZ_CP049246.1"/>
</dbReference>
<evidence type="ECO:0000313" key="7">
    <source>
        <dbReference type="Proteomes" id="UP000236731"/>
    </source>
</evidence>
<dbReference type="GO" id="GO:0016829">
    <property type="term" value="F:lyase activity"/>
    <property type="evidence" value="ECO:0007669"/>
    <property type="project" value="UniProtKB-KW"/>
</dbReference>
<dbReference type="Pfam" id="PF01081">
    <property type="entry name" value="Aldolase"/>
    <property type="match status" value="1"/>
</dbReference>
<comment type="similarity">
    <text evidence="2">Belongs to the KHG/KDPG aldolase family.</text>
</comment>
<dbReference type="CDD" id="cd00452">
    <property type="entry name" value="KDPG_aldolase"/>
    <property type="match status" value="1"/>
</dbReference>
<organism evidence="6 7">
    <name type="scientific">Sphingobacterium lactis</name>
    <dbReference type="NCBI Taxonomy" id="797291"/>
    <lineage>
        <taxon>Bacteria</taxon>
        <taxon>Pseudomonadati</taxon>
        <taxon>Bacteroidota</taxon>
        <taxon>Sphingobacteriia</taxon>
        <taxon>Sphingobacteriales</taxon>
        <taxon>Sphingobacteriaceae</taxon>
        <taxon>Sphingobacterium</taxon>
    </lineage>
</organism>
<evidence type="ECO:0000256" key="3">
    <source>
        <dbReference type="ARBA" id="ARBA00011233"/>
    </source>
</evidence>
<dbReference type="EMBL" id="FNUT01000014">
    <property type="protein sequence ID" value="SEG70405.1"/>
    <property type="molecule type" value="Genomic_DNA"/>
</dbReference>
<dbReference type="Proteomes" id="UP000236731">
    <property type="component" value="Unassembled WGS sequence"/>
</dbReference>
<dbReference type="Gene3D" id="3.20.20.70">
    <property type="entry name" value="Aldolase class I"/>
    <property type="match status" value="1"/>
</dbReference>
<dbReference type="InterPro" id="IPR000887">
    <property type="entry name" value="Aldlse_KDPG_KHG"/>
</dbReference>
<keyword evidence="7" id="KW-1185">Reference proteome</keyword>